<evidence type="ECO:0000259" key="24">
    <source>
        <dbReference type="PROSITE" id="PS50119"/>
    </source>
</evidence>
<evidence type="ECO:0000256" key="12">
    <source>
        <dbReference type="ARBA" id="ARBA00022786"/>
    </source>
</evidence>
<dbReference type="CDD" id="cd14954">
    <property type="entry name" value="NHL_TRIM71_like"/>
    <property type="match status" value="1"/>
</dbReference>
<dbReference type="FunFam" id="2.120.10.30:FF:000080">
    <property type="entry name" value="E3 ubiquitin-protein ligase TRIM71"/>
    <property type="match status" value="1"/>
</dbReference>
<evidence type="ECO:0000256" key="17">
    <source>
        <dbReference type="ARBA" id="ARBA00040205"/>
    </source>
</evidence>
<dbReference type="PANTHER" id="PTHR31596">
    <property type="entry name" value="T-CELL ACTIVATION INHIBITOR, MITOCHONDRIAL"/>
    <property type="match status" value="1"/>
</dbReference>
<dbReference type="EC" id="2.3.2.27" evidence="5"/>
<evidence type="ECO:0000256" key="15">
    <source>
        <dbReference type="ARBA" id="ARBA00023054"/>
    </source>
</evidence>
<dbReference type="InterPro" id="IPR014756">
    <property type="entry name" value="Ig_E-set"/>
</dbReference>
<dbReference type="Gene3D" id="3.30.160.60">
    <property type="entry name" value="Classic Zinc Finger"/>
    <property type="match status" value="1"/>
</dbReference>
<evidence type="ECO:0000256" key="13">
    <source>
        <dbReference type="ARBA" id="ARBA00022833"/>
    </source>
</evidence>
<dbReference type="InterPro" id="IPR017868">
    <property type="entry name" value="Filamin/ABP280_repeat-like"/>
</dbReference>
<dbReference type="PROSITE" id="PS51125">
    <property type="entry name" value="NHL"/>
    <property type="match status" value="6"/>
</dbReference>
<comment type="catalytic activity">
    <reaction evidence="1">
        <text>S-ubiquitinyl-[E2 ubiquitin-conjugating enzyme]-L-cysteine + [acceptor protein]-L-lysine = [E2 ubiquitin-conjugating enzyme]-L-cysteine + N(6)-ubiquitinyl-[acceptor protein]-L-lysine.</text>
        <dbReference type="EC" id="2.3.2.27"/>
    </reaction>
</comment>
<keyword evidence="25" id="KW-0436">Ligase</keyword>
<evidence type="ECO:0000256" key="9">
    <source>
        <dbReference type="ARBA" id="ARBA00022723"/>
    </source>
</evidence>
<dbReference type="SUPFAM" id="SSF101898">
    <property type="entry name" value="NHL repeat"/>
    <property type="match status" value="1"/>
</dbReference>
<evidence type="ECO:0000256" key="2">
    <source>
        <dbReference type="ARBA" id="ARBA00004201"/>
    </source>
</evidence>
<dbReference type="GO" id="GO:0017148">
    <property type="term" value="P:negative regulation of translation"/>
    <property type="evidence" value="ECO:0007669"/>
    <property type="project" value="UniProtKB-ARBA"/>
</dbReference>
<dbReference type="GO" id="GO:0016874">
    <property type="term" value="F:ligase activity"/>
    <property type="evidence" value="ECO:0007669"/>
    <property type="project" value="UniProtKB-KW"/>
</dbReference>
<evidence type="ECO:0000256" key="20">
    <source>
        <dbReference type="ARBA" id="ARBA00043228"/>
    </source>
</evidence>
<dbReference type="InterPro" id="IPR028031">
    <property type="entry name" value="DUF4460"/>
</dbReference>
<dbReference type="Pfam" id="PF00630">
    <property type="entry name" value="Filamin"/>
    <property type="match status" value="1"/>
</dbReference>
<evidence type="ECO:0000256" key="23">
    <source>
        <dbReference type="PROSITE-ProRule" id="PRU00504"/>
    </source>
</evidence>
<keyword evidence="12" id="KW-0833">Ubl conjugation pathway</keyword>
<organism evidence="25 26">
    <name type="scientific">Labeo rohita</name>
    <name type="common">Indian major carp</name>
    <name type="synonym">Cyprinus rohita</name>
    <dbReference type="NCBI Taxonomy" id="84645"/>
    <lineage>
        <taxon>Eukaryota</taxon>
        <taxon>Metazoa</taxon>
        <taxon>Chordata</taxon>
        <taxon>Craniata</taxon>
        <taxon>Vertebrata</taxon>
        <taxon>Euteleostomi</taxon>
        <taxon>Actinopterygii</taxon>
        <taxon>Neopterygii</taxon>
        <taxon>Teleostei</taxon>
        <taxon>Ostariophysi</taxon>
        <taxon>Cypriniformes</taxon>
        <taxon>Cyprinidae</taxon>
        <taxon>Labeoninae</taxon>
        <taxon>Labeonini</taxon>
        <taxon>Labeo</taxon>
    </lineage>
</organism>
<dbReference type="Pfam" id="PF14688">
    <property type="entry name" value="DUF4461"/>
    <property type="match status" value="1"/>
</dbReference>
<dbReference type="GO" id="GO:0005739">
    <property type="term" value="C:mitochondrion"/>
    <property type="evidence" value="ECO:0007669"/>
    <property type="project" value="TreeGrafter"/>
</dbReference>
<sequence>MAVEAVLPTGSVIDREFLRGWMCAICSTNHKRHYQRGFFQLSDATARIAFNCEEEVNENSLKRLNGYLENLQKPGVRSPKPANLTFYVRDTKEKADSNGSLPASGFRSVTFTLQSKDVLSTVLDVLRSCSLSVEHMHVLKAETGKNSTQQPGTAFYRPIKWDKTYYTFTGFRDPEQELEQARRVEPTLSLWLRNNEPEATKKQNASLPRREELKRLKRELIQKLGLLDIRWQRKWGVAHKCCQLQSLGRLSTQSPEALHILRGHIIVFTDQSGMNASGHVMLGTMDVHHQWTKLFERLPSYRSLFQHSDWLKERISHLLGGIQVIHIERMGPALPLEEHYSALNTFHKRLLPQRLSLHPRSMQGLTMTLENDRSTPCLHEMGHFIIPTMCDTLQLQNFLQSQAQEARRRMQRKDKQCLEGHRSPGDPLKLRCPTCDQKVSLSESGVDALPSSNFLFSNLLDVVVSAEEQGKNGRSSSVVHHGGLLRPQHLSDPQCSSCDEGNPATSHCLDCQEYLCDNCVRAHQRVRLTKDHFIEGLMESLHLANRTNNSNTPINISQSFHNSFSMLNVFQERMDFCQQHDNVVLRFFCDSCAVPICRECSLGRHAGHSFTYLQEALQDSRALTIQLLADAQQGRQAVQLSIEKAQAIAEQVELKAKVVQSEVKTITLRHKKALEERECELLWKVEKIRQVKAKSLYLQVEKLHQNLTKLDSTIATVTQVLEEGRSIDVLLAREHMLNQLQELKSLRCILQPQEDDRIMFTPPDQALLIAIKSMGLISSGAFATASKAHGEGLKRALQGKLASFTVVGYDHDGEPRLSGGDSVSVVLMSPDGNLSSADVSDHQDGTYTVSYLPKSEGEHLLSVLVCNQHIEGSPFKVMVKSGRSYGGVGLPIATFGGEGDGDGQLCRPWGICVDKEGYVVVADRSNNRVQIFKPCGTFHHKFGTLGSRPGQFDRPAGVACDSQRRIIVADKDNHRIQIFTFDGQFLLKFGEKGTKNGQFNYPWDVAVNSEGKILVSDTRNHRVQLFGPDGTFLNKYGFEGALWKHFDSPRGVAFNQEGHLVVTDFNNHRLLVIRPDCQSARFLGSEGTGNGQFLRPQGVAVDQEDRIIVADSRNHRIQVFEPNGNFLCKFGTHGNGFGQMDRPSGIAVTPDGMIVAVDFGNNRILMF</sequence>
<feature type="repeat" description="NHL" evidence="23">
    <location>
        <begin position="939"/>
        <end position="982"/>
    </location>
</feature>
<dbReference type="InterPro" id="IPR027989">
    <property type="entry name" value="DUF4461"/>
</dbReference>
<proteinExistence type="inferred from homology"/>
<keyword evidence="10" id="KW-0677">Repeat</keyword>
<evidence type="ECO:0000256" key="3">
    <source>
        <dbReference type="ARBA" id="ARBA00004906"/>
    </source>
</evidence>
<dbReference type="EMBL" id="QBIY01013385">
    <property type="protein sequence ID" value="RXN05965.1"/>
    <property type="molecule type" value="Genomic_DNA"/>
</dbReference>
<keyword evidence="7" id="KW-0963">Cytoplasm</keyword>
<name>A0A498LKL4_LABRO</name>
<dbReference type="Pfam" id="PF14687">
    <property type="entry name" value="DUF4460"/>
    <property type="match status" value="1"/>
</dbReference>
<comment type="caution">
    <text evidence="25">The sequence shown here is derived from an EMBL/GenBank/DDBJ whole genome shotgun (WGS) entry which is preliminary data.</text>
</comment>
<feature type="repeat" description="NHL" evidence="23">
    <location>
        <begin position="892"/>
        <end position="935"/>
    </location>
</feature>
<keyword evidence="15" id="KW-0175">Coiled coil</keyword>
<evidence type="ECO:0000256" key="6">
    <source>
        <dbReference type="ARBA" id="ARBA00022473"/>
    </source>
</evidence>
<evidence type="ECO:0000256" key="11">
    <source>
        <dbReference type="ARBA" id="ARBA00022771"/>
    </source>
</evidence>
<dbReference type="CDD" id="cd19812">
    <property type="entry name" value="Bbox1_TRIM71_C-VII"/>
    <property type="match status" value="1"/>
</dbReference>
<feature type="repeat" description="NHL" evidence="23">
    <location>
        <begin position="1080"/>
        <end position="1123"/>
    </location>
</feature>
<evidence type="ECO:0000256" key="14">
    <source>
        <dbReference type="ARBA" id="ARBA00022884"/>
    </source>
</evidence>
<comment type="subcellular location">
    <subcellularLocation>
        <location evidence="2">Cytoplasm</location>
        <location evidence="2">P-body</location>
    </subcellularLocation>
</comment>
<keyword evidence="16" id="KW-0943">RNA-mediated gene silencing</keyword>
<evidence type="ECO:0000256" key="19">
    <source>
        <dbReference type="ARBA" id="ARBA00042007"/>
    </source>
</evidence>
<feature type="domain" description="B box-type" evidence="24">
    <location>
        <begin position="495"/>
        <end position="537"/>
    </location>
</feature>
<keyword evidence="6" id="KW-0217">Developmental protein</keyword>
<dbReference type="GO" id="GO:0035198">
    <property type="term" value="F:miRNA binding"/>
    <property type="evidence" value="ECO:0007669"/>
    <property type="project" value="UniProtKB-ARBA"/>
</dbReference>
<evidence type="ECO:0000256" key="21">
    <source>
        <dbReference type="PROSITE-ProRule" id="PRU00024"/>
    </source>
</evidence>
<reference evidence="25 26" key="1">
    <citation type="submission" date="2018-03" db="EMBL/GenBank/DDBJ databases">
        <title>Draft genome sequence of Rohu Carp (Labeo rohita).</title>
        <authorList>
            <person name="Das P."/>
            <person name="Kushwaha B."/>
            <person name="Joshi C.G."/>
            <person name="Kumar D."/>
            <person name="Nagpure N.S."/>
            <person name="Sahoo L."/>
            <person name="Das S.P."/>
            <person name="Bit A."/>
            <person name="Patnaik S."/>
            <person name="Meher P.K."/>
            <person name="Jayasankar P."/>
            <person name="Koringa P.G."/>
            <person name="Patel N.V."/>
            <person name="Hinsu A.T."/>
            <person name="Kumar R."/>
            <person name="Pandey M."/>
            <person name="Agarwal S."/>
            <person name="Srivastava S."/>
            <person name="Singh M."/>
            <person name="Iquebal M.A."/>
            <person name="Jaiswal S."/>
            <person name="Angadi U.B."/>
            <person name="Kumar N."/>
            <person name="Raza M."/>
            <person name="Shah T.M."/>
            <person name="Rai A."/>
            <person name="Jena J.K."/>
        </authorList>
    </citation>
    <scope>NUCLEOTIDE SEQUENCE [LARGE SCALE GENOMIC DNA]</scope>
    <source>
        <strain evidence="25">DASCIFA01</strain>
        <tissue evidence="25">Testis</tissue>
    </source>
</reference>
<dbReference type="FunFam" id="3.30.160.60:FF:000923">
    <property type="entry name" value="E3 ubiquitin-protein ligase TRIM71"/>
    <property type="match status" value="1"/>
</dbReference>
<dbReference type="InterPro" id="IPR001298">
    <property type="entry name" value="Filamin/ABP280_rpt"/>
</dbReference>
<dbReference type="InterPro" id="IPR001258">
    <property type="entry name" value="NHL_repeat"/>
</dbReference>
<keyword evidence="8" id="KW-0808">Transferase</keyword>
<feature type="repeat" description="NHL" evidence="23">
    <location>
        <begin position="1033"/>
        <end position="1076"/>
    </location>
</feature>
<dbReference type="Gene3D" id="2.60.40.10">
    <property type="entry name" value="Immunoglobulins"/>
    <property type="match status" value="1"/>
</dbReference>
<dbReference type="FunFam" id="2.60.40.10:FF:000527">
    <property type="entry name" value="E3 ubiquitin-protein ligase TRIM71"/>
    <property type="match status" value="1"/>
</dbReference>
<evidence type="ECO:0000256" key="4">
    <source>
        <dbReference type="ARBA" id="ARBA00008518"/>
    </source>
</evidence>
<dbReference type="Gene3D" id="2.120.10.30">
    <property type="entry name" value="TolB, C-terminal domain"/>
    <property type="match status" value="3"/>
</dbReference>
<feature type="repeat" description="Filamin" evidence="22">
    <location>
        <begin position="778"/>
        <end position="879"/>
    </location>
</feature>
<dbReference type="Proteomes" id="UP000290572">
    <property type="component" value="Unassembled WGS sequence"/>
</dbReference>
<dbReference type="InterPro" id="IPR000315">
    <property type="entry name" value="Znf_B-box"/>
</dbReference>
<dbReference type="InterPro" id="IPR013783">
    <property type="entry name" value="Ig-like_fold"/>
</dbReference>
<dbReference type="STRING" id="84645.A0A498LKL4"/>
<evidence type="ECO:0000313" key="26">
    <source>
        <dbReference type="Proteomes" id="UP000290572"/>
    </source>
</evidence>
<evidence type="ECO:0000256" key="8">
    <source>
        <dbReference type="ARBA" id="ARBA00022679"/>
    </source>
</evidence>
<dbReference type="PROSITE" id="PS50119">
    <property type="entry name" value="ZF_BBOX"/>
    <property type="match status" value="2"/>
</dbReference>
<dbReference type="SMART" id="SM00336">
    <property type="entry name" value="BBOX"/>
    <property type="match status" value="2"/>
</dbReference>
<dbReference type="CDD" id="cd19796">
    <property type="entry name" value="Bbox2_TRIM71_C-VII"/>
    <property type="match status" value="1"/>
</dbReference>
<keyword evidence="11 21" id="KW-0863">Zinc-finger</keyword>
<comment type="pathway">
    <text evidence="3">Protein modification; protein ubiquitination.</text>
</comment>
<dbReference type="AlphaFoldDB" id="A0A498LKL4"/>
<dbReference type="Pfam" id="PF01436">
    <property type="entry name" value="NHL"/>
    <property type="match status" value="5"/>
</dbReference>
<evidence type="ECO:0000256" key="22">
    <source>
        <dbReference type="PROSITE-ProRule" id="PRU00087"/>
    </source>
</evidence>
<evidence type="ECO:0000256" key="7">
    <source>
        <dbReference type="ARBA" id="ARBA00022490"/>
    </source>
</evidence>
<feature type="domain" description="B box-type" evidence="24">
    <location>
        <begin position="572"/>
        <end position="613"/>
    </location>
</feature>
<gene>
    <name evidence="25" type="ORF">ROHU_012531</name>
</gene>
<keyword evidence="14" id="KW-0694">RNA-binding</keyword>
<dbReference type="InterPro" id="IPR027986">
    <property type="entry name" value="TCAIM"/>
</dbReference>
<dbReference type="PANTHER" id="PTHR31596:SF1">
    <property type="entry name" value="T-CELL ACTIVATION INHIBITOR, MITOCHONDRIAL"/>
    <property type="match status" value="1"/>
</dbReference>
<dbReference type="SUPFAM" id="SSF81296">
    <property type="entry name" value="E set domains"/>
    <property type="match status" value="1"/>
</dbReference>
<dbReference type="GO" id="GO:0007399">
    <property type="term" value="P:nervous system development"/>
    <property type="evidence" value="ECO:0007669"/>
    <property type="project" value="UniProtKB-ARBA"/>
</dbReference>
<evidence type="ECO:0000256" key="5">
    <source>
        <dbReference type="ARBA" id="ARBA00012483"/>
    </source>
</evidence>
<feature type="repeat" description="NHL" evidence="23">
    <location>
        <begin position="986"/>
        <end position="1029"/>
    </location>
</feature>
<dbReference type="GO" id="GO:0008270">
    <property type="term" value="F:zinc ion binding"/>
    <property type="evidence" value="ECO:0007669"/>
    <property type="project" value="UniProtKB-KW"/>
</dbReference>
<dbReference type="InterPro" id="IPR011042">
    <property type="entry name" value="6-blade_b-propeller_TolB-like"/>
</dbReference>
<evidence type="ECO:0000256" key="16">
    <source>
        <dbReference type="ARBA" id="ARBA00023158"/>
    </source>
</evidence>
<keyword evidence="26" id="KW-1185">Reference proteome</keyword>
<evidence type="ECO:0000256" key="18">
    <source>
        <dbReference type="ARBA" id="ARBA00041679"/>
    </source>
</evidence>
<protein>
    <recommendedName>
        <fullName evidence="17">E3 ubiquitin-protein ligase TRIM71</fullName>
        <ecNumber evidence="5">2.3.2.27</ecNumber>
    </recommendedName>
    <alternativeName>
        <fullName evidence="20">Protein lin-41 homolog</fullName>
    </alternativeName>
    <alternativeName>
        <fullName evidence="18">RING-type E3 ubiquitin transferase TRIM71</fullName>
    </alternativeName>
    <alternativeName>
        <fullName evidence="19">Tripartite motif-containing protein 71</fullName>
    </alternativeName>
</protein>
<accession>A0A498LKL4</accession>
<dbReference type="SUPFAM" id="SSF57845">
    <property type="entry name" value="B-box zinc-binding domain"/>
    <property type="match status" value="1"/>
</dbReference>
<evidence type="ECO:0000256" key="10">
    <source>
        <dbReference type="ARBA" id="ARBA00022737"/>
    </source>
</evidence>
<dbReference type="GO" id="GO:0061630">
    <property type="term" value="F:ubiquitin protein ligase activity"/>
    <property type="evidence" value="ECO:0007669"/>
    <property type="project" value="UniProtKB-EC"/>
</dbReference>
<keyword evidence="13" id="KW-0862">Zinc</keyword>
<dbReference type="FunFam" id="2.120.10.30:FF:000013">
    <property type="entry name" value="E3 ubiquitin-protein ligase TRIM71"/>
    <property type="match status" value="1"/>
</dbReference>
<keyword evidence="9" id="KW-0479">Metal-binding</keyword>
<dbReference type="Pfam" id="PF00643">
    <property type="entry name" value="zf-B_box"/>
    <property type="match status" value="2"/>
</dbReference>
<dbReference type="SMART" id="SM00557">
    <property type="entry name" value="IG_FLMN"/>
    <property type="match status" value="1"/>
</dbReference>
<evidence type="ECO:0000313" key="25">
    <source>
        <dbReference type="EMBL" id="RXN05965.1"/>
    </source>
</evidence>
<dbReference type="PROSITE" id="PS50194">
    <property type="entry name" value="FILAMIN_REPEAT"/>
    <property type="match status" value="1"/>
</dbReference>
<comment type="similarity">
    <text evidence="4">Belongs to the TRIM/RBCC family.</text>
</comment>
<dbReference type="GO" id="GO:0000932">
    <property type="term" value="C:P-body"/>
    <property type="evidence" value="ECO:0007669"/>
    <property type="project" value="UniProtKB-SubCell"/>
</dbReference>
<dbReference type="Gene3D" id="4.10.830.40">
    <property type="match status" value="1"/>
</dbReference>
<evidence type="ECO:0000256" key="1">
    <source>
        <dbReference type="ARBA" id="ARBA00000900"/>
    </source>
</evidence>
<dbReference type="FunFam" id="2.120.10.30:FF:000025">
    <property type="entry name" value="E3 ubiquitin-protein ligase TRIM71"/>
    <property type="match status" value="1"/>
</dbReference>
<feature type="repeat" description="NHL" evidence="23">
    <location>
        <begin position="1127"/>
        <end position="1167"/>
    </location>
</feature>
<dbReference type="GO" id="GO:0031047">
    <property type="term" value="P:regulatory ncRNA-mediated gene silencing"/>
    <property type="evidence" value="ECO:0007669"/>
    <property type="project" value="UniProtKB-KW"/>
</dbReference>